<protein>
    <recommendedName>
        <fullName evidence="2">Leucine-binding protein domain-containing protein</fullName>
    </recommendedName>
</protein>
<accession>A0A381NT74</accession>
<evidence type="ECO:0000313" key="3">
    <source>
        <dbReference type="EMBL" id="SUZ57314.1"/>
    </source>
</evidence>
<sequence>MSRLLLPISWLGLALLTGCGDSDSSGQSDSPRVNGVTDSEIVIGAHTDLTGPIAIWGTGIANGARMRFDEANDAGGIHGRQIRYILEDVQYQVPRAVSAANKLINKDKILAMVMAIGTPTNNAVMVQQFKDGVPNLFPVTGARSMVEPFQKLMFSQMGVYYEEMRAAVRYFIEEKGATTPCVIYQDTDYGQEVLDGVEDQATQMGIEIAAQSAHQPTESEFTAAIIRMREASCDLVLMGTVHRDTVLVLEAARKAGWSDVAWVGNEAAYGQVIADQESGSGEGYYAFVPMALRYADEELSPPLRDWFNRYKDRYDVYPGLPAMIGYRGADLTVRAFEIAGRELNRDSLIAALESIDEYEDLFGYRLQYGPDDHKGVGSSLLSQVQNGRWVTVGKSISY</sequence>
<dbReference type="PROSITE" id="PS51257">
    <property type="entry name" value="PROKAR_LIPOPROTEIN"/>
    <property type="match status" value="1"/>
</dbReference>
<gene>
    <name evidence="3" type="ORF">METZ01_LOCUS10168</name>
</gene>
<dbReference type="AlphaFoldDB" id="A0A381NT74"/>
<dbReference type="PANTHER" id="PTHR47235">
    <property type="entry name" value="BLR6548 PROTEIN"/>
    <property type="match status" value="1"/>
</dbReference>
<dbReference type="CDD" id="cd06343">
    <property type="entry name" value="PBP1_ABC_ligand_binding-like"/>
    <property type="match status" value="1"/>
</dbReference>
<reference evidence="3" key="1">
    <citation type="submission" date="2018-05" db="EMBL/GenBank/DDBJ databases">
        <authorList>
            <person name="Lanie J.A."/>
            <person name="Ng W.-L."/>
            <person name="Kazmierczak K.M."/>
            <person name="Andrzejewski T.M."/>
            <person name="Davidsen T.M."/>
            <person name="Wayne K.J."/>
            <person name="Tettelin H."/>
            <person name="Glass J.I."/>
            <person name="Rusch D."/>
            <person name="Podicherti R."/>
            <person name="Tsui H.-C.T."/>
            <person name="Winkler M.E."/>
        </authorList>
    </citation>
    <scope>NUCLEOTIDE SEQUENCE</scope>
</reference>
<dbReference type="Gene3D" id="3.40.50.2300">
    <property type="match status" value="2"/>
</dbReference>
<dbReference type="Pfam" id="PF13458">
    <property type="entry name" value="Peripla_BP_6"/>
    <property type="match status" value="1"/>
</dbReference>
<dbReference type="InterPro" id="IPR028081">
    <property type="entry name" value="Leu-bd"/>
</dbReference>
<evidence type="ECO:0000256" key="1">
    <source>
        <dbReference type="ARBA" id="ARBA00022729"/>
    </source>
</evidence>
<feature type="domain" description="Leucine-binding protein" evidence="2">
    <location>
        <begin position="40"/>
        <end position="387"/>
    </location>
</feature>
<dbReference type="SUPFAM" id="SSF53822">
    <property type="entry name" value="Periplasmic binding protein-like I"/>
    <property type="match status" value="1"/>
</dbReference>
<evidence type="ECO:0000259" key="2">
    <source>
        <dbReference type="Pfam" id="PF13458"/>
    </source>
</evidence>
<keyword evidence="1" id="KW-0732">Signal</keyword>
<dbReference type="InterPro" id="IPR028082">
    <property type="entry name" value="Peripla_BP_I"/>
</dbReference>
<dbReference type="EMBL" id="UINC01000554">
    <property type="protein sequence ID" value="SUZ57314.1"/>
    <property type="molecule type" value="Genomic_DNA"/>
</dbReference>
<organism evidence="3">
    <name type="scientific">marine metagenome</name>
    <dbReference type="NCBI Taxonomy" id="408172"/>
    <lineage>
        <taxon>unclassified sequences</taxon>
        <taxon>metagenomes</taxon>
        <taxon>ecological metagenomes</taxon>
    </lineage>
</organism>
<proteinExistence type="predicted"/>
<name>A0A381NT74_9ZZZZ</name>
<dbReference type="PANTHER" id="PTHR47235:SF1">
    <property type="entry name" value="BLR6548 PROTEIN"/>
    <property type="match status" value="1"/>
</dbReference>